<keyword evidence="1" id="KW-0472">Membrane</keyword>
<protein>
    <submittedName>
        <fullName evidence="2">Uncharacterized protein</fullName>
    </submittedName>
</protein>
<name>A0A0L0WCM9_GOTPU</name>
<sequence>MIQKQDLSALGFFPIRKRLTQFLIGFLFAGILCALVEILNSKITNLSCINYFVTQNVAVIVLTYLFIKYYLQRECDNI</sequence>
<dbReference type="Proteomes" id="UP000037267">
    <property type="component" value="Unassembled WGS sequence"/>
</dbReference>
<keyword evidence="1" id="KW-1133">Transmembrane helix</keyword>
<keyword evidence="3" id="KW-1185">Reference proteome</keyword>
<evidence type="ECO:0000256" key="1">
    <source>
        <dbReference type="SAM" id="Phobius"/>
    </source>
</evidence>
<feature type="transmembrane region" description="Helical" evidence="1">
    <location>
        <begin position="21"/>
        <end position="39"/>
    </location>
</feature>
<feature type="transmembrane region" description="Helical" evidence="1">
    <location>
        <begin position="51"/>
        <end position="71"/>
    </location>
</feature>
<dbReference type="EMBL" id="LGSS01000004">
    <property type="protein sequence ID" value="KNF09222.1"/>
    <property type="molecule type" value="Genomic_DNA"/>
</dbReference>
<accession>A0A0L0WCM9</accession>
<evidence type="ECO:0000313" key="3">
    <source>
        <dbReference type="Proteomes" id="UP000037267"/>
    </source>
</evidence>
<gene>
    <name evidence="2" type="ORF">CLPU_4c02680</name>
</gene>
<keyword evidence="1" id="KW-0812">Transmembrane</keyword>
<organism evidence="2 3">
    <name type="scientific">Gottschalkia purinilytica</name>
    <name type="common">Clostridium purinilyticum</name>
    <dbReference type="NCBI Taxonomy" id="1503"/>
    <lineage>
        <taxon>Bacteria</taxon>
        <taxon>Bacillati</taxon>
        <taxon>Bacillota</taxon>
        <taxon>Tissierellia</taxon>
        <taxon>Tissierellales</taxon>
        <taxon>Gottschalkiaceae</taxon>
        <taxon>Gottschalkia</taxon>
    </lineage>
</organism>
<comment type="caution">
    <text evidence="2">The sequence shown here is derived from an EMBL/GenBank/DDBJ whole genome shotgun (WGS) entry which is preliminary data.</text>
</comment>
<reference evidence="3" key="1">
    <citation type="submission" date="2015-07" db="EMBL/GenBank/DDBJ databases">
        <title>Draft genome sequence of the purine-degrading Gottschalkia purinilyticum DSM 1384 (formerly Clostridium purinilyticum).</title>
        <authorList>
            <person name="Poehlein A."/>
            <person name="Schiel-Bengelsdorf B."/>
            <person name="Bengelsdorf F.R."/>
            <person name="Daniel R."/>
            <person name="Duerre P."/>
        </authorList>
    </citation>
    <scope>NUCLEOTIDE SEQUENCE [LARGE SCALE GENOMIC DNA]</scope>
    <source>
        <strain evidence="3">DSM 1384</strain>
    </source>
</reference>
<dbReference type="AlphaFoldDB" id="A0A0L0WCM9"/>
<evidence type="ECO:0000313" key="2">
    <source>
        <dbReference type="EMBL" id="KNF09222.1"/>
    </source>
</evidence>
<proteinExistence type="predicted"/>